<evidence type="ECO:0000256" key="1">
    <source>
        <dbReference type="ARBA" id="ARBA00022617"/>
    </source>
</evidence>
<reference evidence="6" key="1">
    <citation type="submission" date="2021-01" db="EMBL/GenBank/DDBJ databases">
        <title>Paracoccus amoyensis sp. nov., isolated from the surface seawater along the coast of Xiamen Island, China.</title>
        <authorList>
            <person name="Lyu L."/>
        </authorList>
    </citation>
    <scope>NUCLEOTIDE SEQUENCE</scope>
    <source>
        <strain evidence="6">MJ17</strain>
    </source>
</reference>
<dbReference type="GO" id="GO:0020037">
    <property type="term" value="F:heme binding"/>
    <property type="evidence" value="ECO:0007669"/>
    <property type="project" value="InterPro"/>
</dbReference>
<evidence type="ECO:0000313" key="6">
    <source>
        <dbReference type="EMBL" id="MBK4217663.1"/>
    </source>
</evidence>
<name>A0A934SNQ4_9RHOB</name>
<dbReference type="NCBIfam" id="TIGR04494">
    <property type="entry name" value="c550_PedF"/>
    <property type="match status" value="1"/>
</dbReference>
<dbReference type="GO" id="GO:0009055">
    <property type="term" value="F:electron transfer activity"/>
    <property type="evidence" value="ECO:0007669"/>
    <property type="project" value="InterPro"/>
</dbReference>
<accession>A0A934SNQ4</accession>
<dbReference type="GO" id="GO:0046872">
    <property type="term" value="F:metal ion binding"/>
    <property type="evidence" value="ECO:0007669"/>
    <property type="project" value="UniProtKB-KW"/>
</dbReference>
<evidence type="ECO:0000313" key="7">
    <source>
        <dbReference type="Proteomes" id="UP000640485"/>
    </source>
</evidence>
<protein>
    <submittedName>
        <fullName evidence="6">Cytochrome c-550 PedF</fullName>
    </submittedName>
</protein>
<dbReference type="InterPro" id="IPR030991">
    <property type="entry name" value="c550_proteobact"/>
</dbReference>
<dbReference type="Pfam" id="PF13442">
    <property type="entry name" value="Cytochrome_CBB3"/>
    <property type="match status" value="1"/>
</dbReference>
<keyword evidence="7" id="KW-1185">Reference proteome</keyword>
<dbReference type="SUPFAM" id="SSF46626">
    <property type="entry name" value="Cytochrome c"/>
    <property type="match status" value="1"/>
</dbReference>
<organism evidence="6 7">
    <name type="scientific">Paracoccus caeni</name>
    <dbReference type="NCBI Taxonomy" id="657651"/>
    <lineage>
        <taxon>Bacteria</taxon>
        <taxon>Pseudomonadati</taxon>
        <taxon>Pseudomonadota</taxon>
        <taxon>Alphaproteobacteria</taxon>
        <taxon>Rhodobacterales</taxon>
        <taxon>Paracoccaceae</taxon>
        <taxon>Paracoccus</taxon>
    </lineage>
</organism>
<gene>
    <name evidence="6" type="primary">pedF</name>
    <name evidence="6" type="ORF">JJJ17_17160</name>
</gene>
<evidence type="ECO:0000256" key="3">
    <source>
        <dbReference type="ARBA" id="ARBA00023004"/>
    </source>
</evidence>
<dbReference type="RefSeq" id="WP_200688630.1">
    <property type="nucleotide sequence ID" value="NZ_JAEPRQ010000008.1"/>
</dbReference>
<dbReference type="InterPro" id="IPR009056">
    <property type="entry name" value="Cyt_c-like_dom"/>
</dbReference>
<evidence type="ECO:0000259" key="5">
    <source>
        <dbReference type="PROSITE" id="PS51007"/>
    </source>
</evidence>
<keyword evidence="3 4" id="KW-0408">Iron</keyword>
<dbReference type="InterPro" id="IPR036909">
    <property type="entry name" value="Cyt_c-like_dom_sf"/>
</dbReference>
<keyword evidence="2 4" id="KW-0479">Metal-binding</keyword>
<evidence type="ECO:0000256" key="2">
    <source>
        <dbReference type="ARBA" id="ARBA00022723"/>
    </source>
</evidence>
<dbReference type="PROSITE" id="PS51007">
    <property type="entry name" value="CYTC"/>
    <property type="match status" value="1"/>
</dbReference>
<dbReference type="Gene3D" id="1.10.760.10">
    <property type="entry name" value="Cytochrome c-like domain"/>
    <property type="match status" value="1"/>
</dbReference>
<feature type="domain" description="Cytochrome c" evidence="5">
    <location>
        <begin position="51"/>
        <end position="133"/>
    </location>
</feature>
<dbReference type="EMBL" id="JAEPRQ010000008">
    <property type="protein sequence ID" value="MBK4217663.1"/>
    <property type="molecule type" value="Genomic_DNA"/>
</dbReference>
<proteinExistence type="predicted"/>
<keyword evidence="1 4" id="KW-0349">Heme</keyword>
<dbReference type="AlphaFoldDB" id="A0A934SNQ4"/>
<dbReference type="Proteomes" id="UP000640485">
    <property type="component" value="Unassembled WGS sequence"/>
</dbReference>
<comment type="caution">
    <text evidence="6">The sequence shown here is derived from an EMBL/GenBank/DDBJ whole genome shotgun (WGS) entry which is preliminary data.</text>
</comment>
<sequence>MLALPLILCAGLAYSHGDAVPQAVNTAGLPELPEVGVENPWREAEDDVRIKAFEIGAKGYNSNCARCHGLEGISGGLAPDLRFLEATDFGDEWYLDRVMNGYEQNGAVKMPPFGDIFTPQAVWAIRVYIETLPDADEVSDRESELAAFQEKVKGVTEGTDPAEVSALVEELNTAGDSFAALSGGEQSVTVLHRAAHLIEVNPARGSAAADLIAAEIAK</sequence>
<evidence type="ECO:0000256" key="4">
    <source>
        <dbReference type="PROSITE-ProRule" id="PRU00433"/>
    </source>
</evidence>